<dbReference type="PROSITE" id="PS51918">
    <property type="entry name" value="RADICAL_SAM"/>
    <property type="match status" value="1"/>
</dbReference>
<dbReference type="RefSeq" id="WP_084069702.1">
    <property type="nucleotide sequence ID" value="NZ_FWXY01000012.1"/>
</dbReference>
<dbReference type="Gene3D" id="1.10.10.10">
    <property type="entry name" value="Winged helix-like DNA-binding domain superfamily/Winged helix DNA-binding domain"/>
    <property type="match status" value="1"/>
</dbReference>
<dbReference type="InterPro" id="IPR013785">
    <property type="entry name" value="Aldolase_TIM"/>
</dbReference>
<dbReference type="GO" id="GO:0051539">
    <property type="term" value="F:4 iron, 4 sulfur cluster binding"/>
    <property type="evidence" value="ECO:0007669"/>
    <property type="project" value="UniProtKB-KW"/>
</dbReference>
<evidence type="ECO:0000256" key="3">
    <source>
        <dbReference type="ARBA" id="ARBA00022691"/>
    </source>
</evidence>
<comment type="cofactor">
    <cofactor evidence="1">
        <name>[4Fe-4S] cluster</name>
        <dbReference type="ChEBI" id="CHEBI:49883"/>
    </cofactor>
</comment>
<keyword evidence="2" id="KW-0004">4Fe-4S</keyword>
<evidence type="ECO:0000313" key="9">
    <source>
        <dbReference type="Proteomes" id="UP000192418"/>
    </source>
</evidence>
<keyword evidence="3" id="KW-0949">S-adenosyl-L-methionine</keyword>
<keyword evidence="6" id="KW-0411">Iron-sulfur</keyword>
<keyword evidence="4" id="KW-0479">Metal-binding</keyword>
<dbReference type="CDD" id="cd01335">
    <property type="entry name" value="Radical_SAM"/>
    <property type="match status" value="1"/>
</dbReference>
<evidence type="ECO:0000256" key="2">
    <source>
        <dbReference type="ARBA" id="ARBA00022485"/>
    </source>
</evidence>
<dbReference type="AlphaFoldDB" id="A0A1W2CKH7"/>
<dbReference type="Pfam" id="PF04055">
    <property type="entry name" value="Radical_SAM"/>
    <property type="match status" value="1"/>
</dbReference>
<dbReference type="EMBL" id="FWXY01000012">
    <property type="protein sequence ID" value="SMC85526.1"/>
    <property type="molecule type" value="Genomic_DNA"/>
</dbReference>
<dbReference type="SUPFAM" id="SSF46785">
    <property type="entry name" value="Winged helix' DNA-binding domain"/>
    <property type="match status" value="1"/>
</dbReference>
<dbReference type="OrthoDB" id="9800840at2"/>
<dbReference type="GO" id="GO:0003824">
    <property type="term" value="F:catalytic activity"/>
    <property type="evidence" value="ECO:0007669"/>
    <property type="project" value="InterPro"/>
</dbReference>
<reference evidence="8 9" key="1">
    <citation type="submission" date="2017-04" db="EMBL/GenBank/DDBJ databases">
        <authorList>
            <person name="Afonso C.L."/>
            <person name="Miller P.J."/>
            <person name="Scott M.A."/>
            <person name="Spackman E."/>
            <person name="Goraichik I."/>
            <person name="Dimitrov K.M."/>
            <person name="Suarez D.L."/>
            <person name="Swayne D.E."/>
        </authorList>
    </citation>
    <scope>NUCLEOTIDE SEQUENCE [LARGE SCALE GENOMIC DNA]</scope>
    <source>
        <strain evidence="8 9">DSM 3385</strain>
    </source>
</reference>
<evidence type="ECO:0000313" key="8">
    <source>
        <dbReference type="EMBL" id="SMC85526.1"/>
    </source>
</evidence>
<dbReference type="SFLD" id="SFLDG01083">
    <property type="entry name" value="Uncharacterised_Radical_SAM_Su"/>
    <property type="match status" value="1"/>
</dbReference>
<dbReference type="InterPro" id="IPR058240">
    <property type="entry name" value="rSAM_sf"/>
</dbReference>
<dbReference type="InterPro" id="IPR040084">
    <property type="entry name" value="GTPase_Obg"/>
</dbReference>
<evidence type="ECO:0000256" key="5">
    <source>
        <dbReference type="ARBA" id="ARBA00023004"/>
    </source>
</evidence>
<dbReference type="InterPro" id="IPR036388">
    <property type="entry name" value="WH-like_DNA-bd_sf"/>
</dbReference>
<dbReference type="Proteomes" id="UP000192418">
    <property type="component" value="Unassembled WGS sequence"/>
</dbReference>
<dbReference type="SUPFAM" id="SSF102114">
    <property type="entry name" value="Radical SAM enzymes"/>
    <property type="match status" value="1"/>
</dbReference>
<proteinExistence type="predicted"/>
<dbReference type="Gene3D" id="3.20.20.70">
    <property type="entry name" value="Aldolase class I"/>
    <property type="match status" value="1"/>
</dbReference>
<evidence type="ECO:0000259" key="7">
    <source>
        <dbReference type="PROSITE" id="PS51918"/>
    </source>
</evidence>
<organism evidence="8 9">
    <name type="scientific">Desulfocicer vacuolatum DSM 3385</name>
    <dbReference type="NCBI Taxonomy" id="1121400"/>
    <lineage>
        <taxon>Bacteria</taxon>
        <taxon>Pseudomonadati</taxon>
        <taxon>Thermodesulfobacteriota</taxon>
        <taxon>Desulfobacteria</taxon>
        <taxon>Desulfobacterales</taxon>
        <taxon>Desulfobacteraceae</taxon>
        <taxon>Desulfocicer</taxon>
    </lineage>
</organism>
<evidence type="ECO:0000256" key="6">
    <source>
        <dbReference type="ARBA" id="ARBA00023014"/>
    </source>
</evidence>
<dbReference type="STRING" id="1121400.SAMN02746065_11287"/>
<evidence type="ECO:0000256" key="1">
    <source>
        <dbReference type="ARBA" id="ARBA00001966"/>
    </source>
</evidence>
<dbReference type="InterPro" id="IPR007197">
    <property type="entry name" value="rSAM"/>
</dbReference>
<dbReference type="GO" id="GO:0046872">
    <property type="term" value="F:metal ion binding"/>
    <property type="evidence" value="ECO:0007669"/>
    <property type="project" value="UniProtKB-KW"/>
</dbReference>
<accession>A0A1W2CKH7</accession>
<name>A0A1W2CKH7_9BACT</name>
<keyword evidence="9" id="KW-1185">Reference proteome</keyword>
<dbReference type="SFLD" id="SFLDS00029">
    <property type="entry name" value="Radical_SAM"/>
    <property type="match status" value="1"/>
</dbReference>
<gene>
    <name evidence="8" type="ORF">SAMN02746065_11287</name>
</gene>
<dbReference type="PANTHER" id="PTHR43787">
    <property type="entry name" value="FEMO COFACTOR BIOSYNTHESIS PROTEIN NIFB-RELATED"/>
    <property type="match status" value="1"/>
</dbReference>
<evidence type="ECO:0000256" key="4">
    <source>
        <dbReference type="ARBA" id="ARBA00022723"/>
    </source>
</evidence>
<keyword evidence="5" id="KW-0408">Iron</keyword>
<protein>
    <submittedName>
        <fullName evidence="8">Wyosine [tRNA(Phe)-imidazoG37] synthetase, radical SAM superfamily</fullName>
    </submittedName>
</protein>
<feature type="domain" description="Radical SAM core" evidence="7">
    <location>
        <begin position="14"/>
        <end position="245"/>
    </location>
</feature>
<dbReference type="InterPro" id="IPR036390">
    <property type="entry name" value="WH_DNA-bd_sf"/>
</dbReference>
<sequence>MYQHLFGPVPSRRLGMSLGVDLVTHKICSLDCIYCECGRTTELTVERKEYVPHDAVIKELDDYFKQNPDPDYITFSGSGEPTLSARIGDVIAWIKDKKPGVSIAVLTNGTLLCHKEVREALLPADLVMPSLDAALVSSFQKINRPCAKINLDHYIKGIADFQKAYTGKLALEILILPGVNDSREDLTALKQACDTILPDVIQLNTLDRPGAVSDISAATHEKLLEIQNFLGKDRVEIIAAAAQRRETKAYRNDMESAILETIHRRPCTPEDLASILGTHINDINKYLSVLEGEGTIESMRQDRGVFYQTCKK</sequence>
<dbReference type="PANTHER" id="PTHR43787:SF11">
    <property type="entry name" value="UPF0026 PROTEIN SLR1464"/>
    <property type="match status" value="1"/>
</dbReference>